<organism evidence="1 2">
    <name type="scientific">Pendulispora brunnea</name>
    <dbReference type="NCBI Taxonomy" id="2905690"/>
    <lineage>
        <taxon>Bacteria</taxon>
        <taxon>Pseudomonadati</taxon>
        <taxon>Myxococcota</taxon>
        <taxon>Myxococcia</taxon>
        <taxon>Myxococcales</taxon>
        <taxon>Sorangiineae</taxon>
        <taxon>Pendulisporaceae</taxon>
        <taxon>Pendulispora</taxon>
    </lineage>
</organism>
<proteinExistence type="predicted"/>
<dbReference type="Proteomes" id="UP001379533">
    <property type="component" value="Chromosome"/>
</dbReference>
<dbReference type="EMBL" id="CP089982">
    <property type="protein sequence ID" value="WXA91662.1"/>
    <property type="molecule type" value="Genomic_DNA"/>
</dbReference>
<accession>A0ABZ2JZ65</accession>
<reference evidence="1 2" key="1">
    <citation type="submission" date="2021-12" db="EMBL/GenBank/DDBJ databases">
        <title>Discovery of the Pendulisporaceae a myxobacterial family with distinct sporulation behavior and unique specialized metabolism.</title>
        <authorList>
            <person name="Garcia R."/>
            <person name="Popoff A."/>
            <person name="Bader C.D."/>
            <person name="Loehr J."/>
            <person name="Walesch S."/>
            <person name="Walt C."/>
            <person name="Boldt J."/>
            <person name="Bunk B."/>
            <person name="Haeckl F.J.F.P.J."/>
            <person name="Gunesch A.P."/>
            <person name="Birkelbach J."/>
            <person name="Nuebel U."/>
            <person name="Pietschmann T."/>
            <person name="Bach T."/>
            <person name="Mueller R."/>
        </authorList>
    </citation>
    <scope>NUCLEOTIDE SEQUENCE [LARGE SCALE GENOMIC DNA]</scope>
    <source>
        <strain evidence="1 2">MSr12523</strain>
    </source>
</reference>
<protein>
    <submittedName>
        <fullName evidence="1">Uncharacterized protein</fullName>
    </submittedName>
</protein>
<keyword evidence="2" id="KW-1185">Reference proteome</keyword>
<evidence type="ECO:0000313" key="2">
    <source>
        <dbReference type="Proteomes" id="UP001379533"/>
    </source>
</evidence>
<dbReference type="RefSeq" id="WP_394842283.1">
    <property type="nucleotide sequence ID" value="NZ_CP089982.1"/>
</dbReference>
<gene>
    <name evidence="1" type="ORF">LZC95_35075</name>
</gene>
<evidence type="ECO:0000313" key="1">
    <source>
        <dbReference type="EMBL" id="WXA91662.1"/>
    </source>
</evidence>
<sequence length="105" mass="12172">MTPIEVLNESHVLWHKFQAIRSTKECFHCRRRVDAEALDGCSKADAAGTSHSVKDNPFNFCYYRFKACIARWQSEELTGRDTMNLRLHWCHTTHLAHERAPSLAI</sequence>
<name>A0ABZ2JZ65_9BACT</name>